<dbReference type="EMBL" id="BHYK01000002">
    <property type="protein sequence ID" value="GCD08784.1"/>
    <property type="molecule type" value="Genomic_DNA"/>
</dbReference>
<comment type="caution">
    <text evidence="1">The sequence shown here is derived from an EMBL/GenBank/DDBJ whole genome shotgun (WGS) entry which is preliminary data.</text>
</comment>
<evidence type="ECO:0000313" key="1">
    <source>
        <dbReference type="EMBL" id="GCD08784.1"/>
    </source>
</evidence>
<dbReference type="AlphaFoldDB" id="A0A401UH09"/>
<sequence length="54" mass="6092">MTDKEIQPKNLSPEESVKIEKAKLEKAKKEANFVPEPSDSEFDICGPLDCDKQL</sequence>
<accession>A0A401UH09</accession>
<keyword evidence="2" id="KW-1185">Reference proteome</keyword>
<proteinExistence type="predicted"/>
<name>A0A401UH09_9CLOT</name>
<evidence type="ECO:0000313" key="2">
    <source>
        <dbReference type="Proteomes" id="UP000287872"/>
    </source>
</evidence>
<dbReference type="Proteomes" id="UP000287872">
    <property type="component" value="Unassembled WGS sequence"/>
</dbReference>
<organism evidence="1 2">
    <name type="scientific">Clostridium tagluense</name>
    <dbReference type="NCBI Taxonomy" id="360422"/>
    <lineage>
        <taxon>Bacteria</taxon>
        <taxon>Bacillati</taxon>
        <taxon>Bacillota</taxon>
        <taxon>Clostridia</taxon>
        <taxon>Eubacteriales</taxon>
        <taxon>Clostridiaceae</taxon>
        <taxon>Clostridium</taxon>
    </lineage>
</organism>
<protein>
    <submittedName>
        <fullName evidence="1">Uncharacterized protein</fullName>
    </submittedName>
</protein>
<gene>
    <name evidence="1" type="ORF">Ctaglu_04070</name>
</gene>
<dbReference type="RefSeq" id="WP_185732568.1">
    <property type="nucleotide sequence ID" value="NZ_BHYK01000002.1"/>
</dbReference>
<reference evidence="1 2" key="1">
    <citation type="submission" date="2018-11" db="EMBL/GenBank/DDBJ databases">
        <title>Genome sequencing and assembly of Clostridium tagluense strain A121.</title>
        <authorList>
            <person name="Murakami T."/>
            <person name="Segawa T."/>
            <person name="Shcherbakova V.A."/>
            <person name="Mori H."/>
            <person name="Yoshimura Y."/>
        </authorList>
    </citation>
    <scope>NUCLEOTIDE SEQUENCE [LARGE SCALE GENOMIC DNA]</scope>
    <source>
        <strain evidence="1 2">A121</strain>
    </source>
</reference>